<name>A0A4D8R6B1_AZOBR</name>
<evidence type="ECO:0000313" key="4">
    <source>
        <dbReference type="Proteomes" id="UP001277471"/>
    </source>
</evidence>
<dbReference type="GeneID" id="56447852"/>
<geneLocation type="plasmid" evidence="2 3">
    <name>p3</name>
</geneLocation>
<organism evidence="2 3">
    <name type="scientific">Azospirillum brasilense</name>
    <dbReference type="NCBI Taxonomy" id="192"/>
    <lineage>
        <taxon>Bacteria</taxon>
        <taxon>Pseudomonadati</taxon>
        <taxon>Pseudomonadota</taxon>
        <taxon>Alphaproteobacteria</taxon>
        <taxon>Rhodospirillales</taxon>
        <taxon>Azospirillaceae</taxon>
        <taxon>Azospirillum</taxon>
    </lineage>
</organism>
<proteinExistence type="predicted"/>
<evidence type="ECO:0000313" key="2">
    <source>
        <dbReference type="EMBL" id="QCO12832.1"/>
    </source>
</evidence>
<sequence>MGGLVDIPLSRLTVARAGTTGMRFNSAGVLEAVAANTARIDYGTYTLTSTGGQDWTATPNPNMLLGPEDFGGSAWSKTAATVSNNTATAPDGTLTADKLTEDGTNAGHYLGQSFMVVAGSTYTLSLHVKPETRSQIALILTSGFNAVANQIAVFTLSGAGSYAVTSGSPACQIVARTDGSYRVSITATADTTVGAFCQLRLASGGSITYQGDGASGLYIWGAKMEIGSTATGYQPVTPACRGLLAEPTRTNSIRNPRCEGVVAGSPGTLPTNWSSTASAGPVNGITRTVVGSGTEDGIPYVDVRFSGTPTSGNQYVDVTLETSSPTAAAGQSWAVSAFLRVIAGSVSGLSPQIIAYGSPGFSDNGSVSASAVTGSPLRQQRFLLAKTFSDAGVTGISPRVALTFPSGTAGDVTLRIGLPQCELGARASSPILPPVSAPAASTRNADWPTFALSTLPSWNSSEWTLVVEHEIIGLLPSQVVAGIGSTFGASVYLSYGSATPLGWGAGYGTGVSFPTTSASVGVHRNVIAMGGTTALISADGGTTATVTGIAPPTGATMIGIGNAPWSASNSVGGYIRRLQYLPRKANSTEVRSLSGGTDITGQTVPETGNCLLSWVNHLDAAATVVSSSSYATGLGPERLKDPQARKRMRTAAGVVTPTLSVDLGSTKEVGVLAVLQPDDPGYIDADGNPVGYMASTDTIRHRLDATTAGTGALYDSQYYRDASYIAATLDLNFTAQSYREFQNDVSSGIVSGYGLSAHVLPATVQPRYWQCDVSATSLSTTPGYLDIGRLWVGSAWRPTRNFAYEWSDEWTDLSETTQVRRSGQEFVDFAPKKRVLTFGLKALTEPEAKVFMKELGRIIGTSKQVLFIQEPNGAYQGYESIIGRLVEVSPITQPNFALYERVFQIRQSL</sequence>
<protein>
    <submittedName>
        <fullName evidence="2">Uncharacterized protein</fullName>
    </submittedName>
</protein>
<evidence type="ECO:0000313" key="3">
    <source>
        <dbReference type="Proteomes" id="UP000298774"/>
    </source>
</evidence>
<dbReference type="Proteomes" id="UP000298774">
    <property type="component" value="Plasmid p3"/>
</dbReference>
<dbReference type="AlphaFoldDB" id="A0A4D8R6B1"/>
<dbReference type="EMBL" id="CP032342">
    <property type="protein sequence ID" value="QCO12832.1"/>
    <property type="molecule type" value="Genomic_DNA"/>
</dbReference>
<dbReference type="Proteomes" id="UP001277471">
    <property type="component" value="Unassembled WGS sequence"/>
</dbReference>
<reference evidence="1 4" key="2">
    <citation type="submission" date="2023-11" db="EMBL/GenBank/DDBJ databases">
        <title>MicrobeMod: A computational toolkit for identifying prokaryotic methylation and restriction-modification with nanopore sequencing.</title>
        <authorList>
            <person name="Crits-Christoph A."/>
            <person name="Kang S.C."/>
            <person name="Lee H."/>
            <person name="Ostrov N."/>
        </authorList>
    </citation>
    <scope>NUCLEOTIDE SEQUENCE [LARGE SCALE GENOMIC DNA]</scope>
    <source>
        <strain evidence="1 4">ATCC 29145</strain>
    </source>
</reference>
<accession>A0A4D8R6B1</accession>
<evidence type="ECO:0000313" key="1">
    <source>
        <dbReference type="EMBL" id="MDX5949746.1"/>
    </source>
</evidence>
<dbReference type="RefSeq" id="WP_105217758.1">
    <property type="nucleotide sequence ID" value="NZ_CP032342.1"/>
</dbReference>
<dbReference type="EMBL" id="JAWXYC010000001">
    <property type="protein sequence ID" value="MDX5949746.1"/>
    <property type="molecule type" value="Genomic_DNA"/>
</dbReference>
<reference evidence="2 3" key="1">
    <citation type="submission" date="2018-09" db="EMBL/GenBank/DDBJ databases">
        <title>Whole genome based analysis of evolution and adaptive divergence in Indian and Brazilian strains of Azospirillum brasilense.</title>
        <authorList>
            <person name="Singh C."/>
            <person name="Tripathi A.K."/>
        </authorList>
    </citation>
    <scope>NUCLEOTIDE SEQUENCE [LARGE SCALE GENOMIC DNA]</scope>
    <source>
        <strain evidence="2 3">MTCC4038</strain>
        <plasmid evidence="2 3">p3</plasmid>
    </source>
</reference>
<keyword evidence="4" id="KW-1185">Reference proteome</keyword>
<keyword evidence="2" id="KW-0614">Plasmid</keyword>
<gene>
    <name evidence="2" type="ORF">D3868_27885</name>
    <name evidence="1" type="ORF">SIM66_00790</name>
</gene>